<evidence type="ECO:0000259" key="2">
    <source>
        <dbReference type="PROSITE" id="PS50846"/>
    </source>
</evidence>
<protein>
    <submittedName>
        <fullName evidence="3">Copper chaperone</fullName>
    </submittedName>
</protein>
<dbReference type="HOGENOM" id="CLU_134973_0_1_10"/>
<keyword evidence="4" id="KW-1185">Reference proteome</keyword>
<feature type="signal peptide" evidence="1">
    <location>
        <begin position="1"/>
        <end position="22"/>
    </location>
</feature>
<dbReference type="AlphaFoldDB" id="G8R1W1"/>
<dbReference type="Gene3D" id="3.30.70.100">
    <property type="match status" value="1"/>
</dbReference>
<dbReference type="InterPro" id="IPR036163">
    <property type="entry name" value="HMA_dom_sf"/>
</dbReference>
<dbReference type="InterPro" id="IPR006121">
    <property type="entry name" value="HMA_dom"/>
</dbReference>
<dbReference type="EMBL" id="CP003156">
    <property type="protein sequence ID" value="AEV33911.1"/>
    <property type="molecule type" value="Genomic_DNA"/>
</dbReference>
<dbReference type="eggNOG" id="COG2608">
    <property type="taxonomic scope" value="Bacteria"/>
</dbReference>
<dbReference type="Proteomes" id="UP000005631">
    <property type="component" value="Chromosome"/>
</dbReference>
<feature type="domain" description="HMA" evidence="2">
    <location>
        <begin position="25"/>
        <end position="91"/>
    </location>
</feature>
<dbReference type="STRING" id="926562.Oweho_2954"/>
<dbReference type="RefSeq" id="WP_014203260.1">
    <property type="nucleotide sequence ID" value="NC_016599.1"/>
</dbReference>
<dbReference type="SUPFAM" id="SSF55008">
    <property type="entry name" value="HMA, heavy metal-associated domain"/>
    <property type="match status" value="1"/>
</dbReference>
<keyword evidence="1" id="KW-0732">Signal</keyword>
<dbReference type="GO" id="GO:0046872">
    <property type="term" value="F:metal ion binding"/>
    <property type="evidence" value="ECO:0007669"/>
    <property type="project" value="InterPro"/>
</dbReference>
<accession>G8R1W1</accession>
<dbReference type="Pfam" id="PF00403">
    <property type="entry name" value="HMA"/>
    <property type="match status" value="1"/>
</dbReference>
<dbReference type="KEGG" id="oho:Oweho_2954"/>
<reference evidence="3 4" key="1">
    <citation type="journal article" date="2012" name="Stand. Genomic Sci.">
        <title>Genome sequence of the orange-pigmented seawater bacterium Owenweeksia hongkongensis type strain (UST20020801(T)).</title>
        <authorList>
            <person name="Riedel T."/>
            <person name="Held B."/>
            <person name="Nolan M."/>
            <person name="Lucas S."/>
            <person name="Lapidus A."/>
            <person name="Tice H."/>
            <person name="Del Rio T.G."/>
            <person name="Cheng J.F."/>
            <person name="Han C."/>
            <person name="Tapia R."/>
            <person name="Goodwin L.A."/>
            <person name="Pitluck S."/>
            <person name="Liolios K."/>
            <person name="Mavromatis K."/>
            <person name="Pagani I."/>
            <person name="Ivanova N."/>
            <person name="Mikhailova N."/>
            <person name="Pati A."/>
            <person name="Chen A."/>
            <person name="Palaniappan K."/>
            <person name="Rohde M."/>
            <person name="Tindall B.J."/>
            <person name="Detter J.C."/>
            <person name="Goker M."/>
            <person name="Woyke T."/>
            <person name="Bristow J."/>
            <person name="Eisen J.A."/>
            <person name="Markowitz V."/>
            <person name="Hugenholtz P."/>
            <person name="Klenk H.P."/>
            <person name="Kyrpides N.C."/>
        </authorList>
    </citation>
    <scope>NUCLEOTIDE SEQUENCE</scope>
    <source>
        <strain evidence="4">DSM 17368 / JCM 12287 / NRRL B-23963</strain>
    </source>
</reference>
<gene>
    <name evidence="3" type="ordered locus">Oweho_2954</name>
</gene>
<dbReference type="OrthoDB" id="5513217at2"/>
<name>G8R1W1_OWEHD</name>
<dbReference type="PROSITE" id="PS50846">
    <property type="entry name" value="HMA_2"/>
    <property type="match status" value="1"/>
</dbReference>
<proteinExistence type="predicted"/>
<evidence type="ECO:0000313" key="4">
    <source>
        <dbReference type="Proteomes" id="UP000005631"/>
    </source>
</evidence>
<sequence>MKSLNKIFFVSLFSILATATFAQSQKDTTMIVNGVCGMCQDVIETTAQKVPGVSAASWDVKSKVFSVSYDPEQTSLQAISDSINVSGYDTEYNTATDEAYYSLHKCCYYRDPKVVEDHK</sequence>
<evidence type="ECO:0000256" key="1">
    <source>
        <dbReference type="SAM" id="SignalP"/>
    </source>
</evidence>
<evidence type="ECO:0000313" key="3">
    <source>
        <dbReference type="EMBL" id="AEV33911.1"/>
    </source>
</evidence>
<organism evidence="3 4">
    <name type="scientific">Owenweeksia hongkongensis (strain DSM 17368 / CIP 108786 / JCM 12287 / NRRL B-23963 / UST20020801)</name>
    <dbReference type="NCBI Taxonomy" id="926562"/>
    <lineage>
        <taxon>Bacteria</taxon>
        <taxon>Pseudomonadati</taxon>
        <taxon>Bacteroidota</taxon>
        <taxon>Flavobacteriia</taxon>
        <taxon>Flavobacteriales</taxon>
        <taxon>Owenweeksiaceae</taxon>
        <taxon>Owenweeksia</taxon>
    </lineage>
</organism>
<feature type="chain" id="PRO_5003515312" evidence="1">
    <location>
        <begin position="23"/>
        <end position="119"/>
    </location>
</feature>
<dbReference type="CDD" id="cd00371">
    <property type="entry name" value="HMA"/>
    <property type="match status" value="1"/>
</dbReference>